<dbReference type="InterPro" id="IPR007000">
    <property type="entry name" value="PLipase_B-like"/>
</dbReference>
<keyword evidence="6" id="KW-0325">Glycoprotein</keyword>
<dbReference type="PANTHER" id="PTHR12370">
    <property type="entry name" value="PHOSPHOLIPASE B-RELATED"/>
    <property type="match status" value="1"/>
</dbReference>
<evidence type="ECO:0000256" key="3">
    <source>
        <dbReference type="ARBA" id="ARBA00022801"/>
    </source>
</evidence>
<comment type="similarity">
    <text evidence="1 7">Belongs to the phospholipase B-like family.</text>
</comment>
<dbReference type="Proteomes" id="UP000050761">
    <property type="component" value="Unassembled WGS sequence"/>
</dbReference>
<keyword evidence="2" id="KW-0732">Signal</keyword>
<reference evidence="9" key="1">
    <citation type="submission" date="2019-09" db="UniProtKB">
        <authorList>
            <consortium name="WormBaseParasite"/>
        </authorList>
    </citation>
    <scope>IDENTIFICATION</scope>
</reference>
<evidence type="ECO:0000256" key="7">
    <source>
        <dbReference type="RuleBase" id="RU364138"/>
    </source>
</evidence>
<evidence type="ECO:0000256" key="5">
    <source>
        <dbReference type="ARBA" id="ARBA00023098"/>
    </source>
</evidence>
<evidence type="ECO:0000313" key="8">
    <source>
        <dbReference type="Proteomes" id="UP000050761"/>
    </source>
</evidence>
<dbReference type="GO" id="GO:0004620">
    <property type="term" value="F:phospholipase activity"/>
    <property type="evidence" value="ECO:0007669"/>
    <property type="project" value="InterPro"/>
</dbReference>
<dbReference type="GO" id="GO:0005576">
    <property type="term" value="C:extracellular region"/>
    <property type="evidence" value="ECO:0007669"/>
    <property type="project" value="TreeGrafter"/>
</dbReference>
<sequence length="120" mass="13524">LARCDCDPPFSAENAISCRSDLNPENGSYPFPALGHRDHGATDMKVTNSQLIESLSFTAIAGPTHDPTPVFDWTTTPFQEIVPHNGQPTRWTFEPVTHRWSSSLYDVHYRDDTELDQDFS</sequence>
<organism evidence="8 9">
    <name type="scientific">Heligmosomoides polygyrus</name>
    <name type="common">Parasitic roundworm</name>
    <dbReference type="NCBI Taxonomy" id="6339"/>
    <lineage>
        <taxon>Eukaryota</taxon>
        <taxon>Metazoa</taxon>
        <taxon>Ecdysozoa</taxon>
        <taxon>Nematoda</taxon>
        <taxon>Chromadorea</taxon>
        <taxon>Rhabditida</taxon>
        <taxon>Rhabditina</taxon>
        <taxon>Rhabditomorpha</taxon>
        <taxon>Strongyloidea</taxon>
        <taxon>Heligmosomidae</taxon>
        <taxon>Heligmosomoides</taxon>
    </lineage>
</organism>
<evidence type="ECO:0000256" key="1">
    <source>
        <dbReference type="ARBA" id="ARBA00007835"/>
    </source>
</evidence>
<keyword evidence="4 7" id="KW-0442">Lipid degradation</keyword>
<dbReference type="GO" id="GO:0009395">
    <property type="term" value="P:phospholipid catabolic process"/>
    <property type="evidence" value="ECO:0007669"/>
    <property type="project" value="TreeGrafter"/>
</dbReference>
<dbReference type="Gene3D" id="3.60.60.30">
    <property type="match status" value="1"/>
</dbReference>
<keyword evidence="5 7" id="KW-0443">Lipid metabolism</keyword>
<evidence type="ECO:0000256" key="4">
    <source>
        <dbReference type="ARBA" id="ARBA00022963"/>
    </source>
</evidence>
<evidence type="ECO:0000256" key="2">
    <source>
        <dbReference type="ARBA" id="ARBA00022729"/>
    </source>
</evidence>
<protein>
    <recommendedName>
        <fullName evidence="7">Phospholipase B-like</fullName>
        <ecNumber evidence="7">3.1.1.-</ecNumber>
    </recommendedName>
</protein>
<dbReference type="WBParaSite" id="HPBE_0002432201-mRNA-1">
    <property type="protein sequence ID" value="HPBE_0002432201-mRNA-1"/>
    <property type="gene ID" value="HPBE_0002432201"/>
</dbReference>
<dbReference type="EC" id="3.1.1.-" evidence="7"/>
<proteinExistence type="inferred from homology"/>
<comment type="function">
    <text evidence="7">Putative phospholipase.</text>
</comment>
<evidence type="ECO:0000256" key="6">
    <source>
        <dbReference type="ARBA" id="ARBA00023180"/>
    </source>
</evidence>
<accession>A0A183GNQ2</accession>
<name>A0A183GNQ2_HELPZ</name>
<dbReference type="PANTHER" id="PTHR12370:SF3">
    <property type="entry name" value="PHOSPHOLIPASE B-LIKE 2-RELATED"/>
    <property type="match status" value="1"/>
</dbReference>
<keyword evidence="8" id="KW-1185">Reference proteome</keyword>
<keyword evidence="3 7" id="KW-0378">Hydrolase</keyword>
<evidence type="ECO:0000313" key="9">
    <source>
        <dbReference type="WBParaSite" id="HPBE_0002432201-mRNA-1"/>
    </source>
</evidence>
<dbReference type="Pfam" id="PF04916">
    <property type="entry name" value="Phospholip_B"/>
    <property type="match status" value="1"/>
</dbReference>
<dbReference type="AlphaFoldDB" id="A0A183GNQ2"/>